<evidence type="ECO:0000313" key="9">
    <source>
        <dbReference type="Proteomes" id="UP000825729"/>
    </source>
</evidence>
<keyword evidence="9" id="KW-1185">Reference proteome</keyword>
<dbReference type="SMART" id="SM00320">
    <property type="entry name" value="WD40"/>
    <property type="match status" value="6"/>
</dbReference>
<evidence type="ECO:0000256" key="2">
    <source>
        <dbReference type="ARBA" id="ARBA00022552"/>
    </source>
</evidence>
<keyword evidence="5" id="KW-0539">Nucleus</keyword>
<dbReference type="AlphaFoldDB" id="A0AAV7F0J1"/>
<dbReference type="PANTHER" id="PTHR19924">
    <property type="entry name" value="UTP15 U3 SMALL NUCLEOLAR RNA-ASSOCIATED PROTEIN 15 FAMILY MEMBER"/>
    <property type="match status" value="1"/>
</dbReference>
<dbReference type="GO" id="GO:0006364">
    <property type="term" value="P:rRNA processing"/>
    <property type="evidence" value="ECO:0007669"/>
    <property type="project" value="UniProtKB-KW"/>
</dbReference>
<dbReference type="GO" id="GO:0005730">
    <property type="term" value="C:nucleolus"/>
    <property type="evidence" value="ECO:0007669"/>
    <property type="project" value="UniProtKB-SubCell"/>
</dbReference>
<feature type="domain" description="U3 small nucleolar RNA-associated protein 15 C-terminal" evidence="7">
    <location>
        <begin position="499"/>
        <end position="641"/>
    </location>
</feature>
<evidence type="ECO:0000256" key="6">
    <source>
        <dbReference type="PROSITE-ProRule" id="PRU00221"/>
    </source>
</evidence>
<evidence type="ECO:0000256" key="1">
    <source>
        <dbReference type="ARBA" id="ARBA00004604"/>
    </source>
</evidence>
<dbReference type="GO" id="GO:0045943">
    <property type="term" value="P:positive regulation of transcription by RNA polymerase I"/>
    <property type="evidence" value="ECO:0007669"/>
    <property type="project" value="TreeGrafter"/>
</dbReference>
<reference evidence="8 9" key="1">
    <citation type="submission" date="2021-07" db="EMBL/GenBank/DDBJ databases">
        <title>The Aristolochia fimbriata genome: insights into angiosperm evolution, floral development and chemical biosynthesis.</title>
        <authorList>
            <person name="Jiao Y."/>
        </authorList>
    </citation>
    <scope>NUCLEOTIDE SEQUENCE [LARGE SCALE GENOMIC DNA]</scope>
    <source>
        <strain evidence="8">IBCAS-2021</strain>
        <tissue evidence="8">Leaf</tissue>
    </source>
</reference>
<accession>A0AAV7F0J1</accession>
<dbReference type="InterPro" id="IPR018983">
    <property type="entry name" value="U3_snoRNA-assocProt_15_C"/>
</dbReference>
<dbReference type="SUPFAM" id="SSF50978">
    <property type="entry name" value="WD40 repeat-like"/>
    <property type="match status" value="1"/>
</dbReference>
<evidence type="ECO:0000256" key="3">
    <source>
        <dbReference type="ARBA" id="ARBA00022574"/>
    </source>
</evidence>
<dbReference type="Pfam" id="PF09384">
    <property type="entry name" value="UTP15_C"/>
    <property type="match status" value="1"/>
</dbReference>
<organism evidence="8 9">
    <name type="scientific">Aristolochia fimbriata</name>
    <name type="common">White veined hardy Dutchman's pipe vine</name>
    <dbReference type="NCBI Taxonomy" id="158543"/>
    <lineage>
        <taxon>Eukaryota</taxon>
        <taxon>Viridiplantae</taxon>
        <taxon>Streptophyta</taxon>
        <taxon>Embryophyta</taxon>
        <taxon>Tracheophyta</taxon>
        <taxon>Spermatophyta</taxon>
        <taxon>Magnoliopsida</taxon>
        <taxon>Magnoliidae</taxon>
        <taxon>Piperales</taxon>
        <taxon>Aristolochiaceae</taxon>
        <taxon>Aristolochia</taxon>
    </lineage>
</organism>
<name>A0AAV7F0J1_ARIFI</name>
<feature type="repeat" description="WD" evidence="6">
    <location>
        <begin position="297"/>
        <end position="339"/>
    </location>
</feature>
<dbReference type="InterPro" id="IPR036322">
    <property type="entry name" value="WD40_repeat_dom_sf"/>
</dbReference>
<dbReference type="PROSITE" id="PS50082">
    <property type="entry name" value="WD_REPEATS_2"/>
    <property type="match status" value="1"/>
</dbReference>
<evidence type="ECO:0000256" key="4">
    <source>
        <dbReference type="ARBA" id="ARBA00022737"/>
    </source>
</evidence>
<dbReference type="Pfam" id="PF00400">
    <property type="entry name" value="WD40"/>
    <property type="match status" value="3"/>
</dbReference>
<dbReference type="Proteomes" id="UP000825729">
    <property type="component" value="Unassembled WGS sequence"/>
</dbReference>
<protein>
    <recommendedName>
        <fullName evidence="7">U3 small nucleolar RNA-associated protein 15 C-terminal domain-containing protein</fullName>
    </recommendedName>
</protein>
<dbReference type="Gene3D" id="2.130.10.10">
    <property type="entry name" value="YVTN repeat-like/Quinoprotein amine dehydrogenase"/>
    <property type="match status" value="2"/>
</dbReference>
<evidence type="ECO:0000259" key="7">
    <source>
        <dbReference type="Pfam" id="PF09384"/>
    </source>
</evidence>
<dbReference type="InterPro" id="IPR001680">
    <property type="entry name" value="WD40_rpt"/>
</dbReference>
<evidence type="ECO:0000313" key="8">
    <source>
        <dbReference type="EMBL" id="KAG9453361.1"/>
    </source>
</evidence>
<dbReference type="PANTHER" id="PTHR19924:SF26">
    <property type="entry name" value="U3 SMALL NUCLEOLAR RNA-ASSOCIATED PROTEIN 15 HOMOLOG"/>
    <property type="match status" value="1"/>
</dbReference>
<dbReference type="EMBL" id="JAINDJ010000003">
    <property type="protein sequence ID" value="KAG9453361.1"/>
    <property type="molecule type" value="Genomic_DNA"/>
</dbReference>
<comment type="subcellular location">
    <subcellularLocation>
        <location evidence="1">Nucleus</location>
        <location evidence="1">Nucleolus</location>
    </subcellularLocation>
</comment>
<dbReference type="InterPro" id="IPR015943">
    <property type="entry name" value="WD40/YVTN_repeat-like_dom_sf"/>
</dbReference>
<keyword evidence="4" id="KW-0677">Repeat</keyword>
<sequence length="647" mass="71920">MIHHLLSPFRPFALSPFCPFALSPFRPFALSPFRPFALSPFRPFACVICMCWRDSIGSKCVWVTLHCPDSEWPPPTPVRPSCMTRFGWTLFFGPGSGSGARLPLRCGLPFSLLTLSPEVLASPVVPTMTADGSLGKLFPVKSDIPPQSARRNSLTPESRFWRSFKSDQVAAHVSSITSIEFSPSPPHDFAFSSSASVSIYDSKLCSSKATITSFNDIAYSPSFRSDGRLLAAGSHSGVVQVFDPQTRVPLRRMQAHTSSSRVVRFPRTDKLHLFSAADDALLNYWDVASPDTPLLTIRAHKDYVRAGCPSPASNELFATGSYDHFVSLWDVRNSSSAPILSLNHNKPVECVLFLPSGGLLASAGGNVVKIWDVISGGKLLHTIESHNKTVTSMCLAKIPGPSDLQRLLTVSLDGYMKVFDFSSFKIIHSMRFPAPLLSIGYSPTCSTRVIGTSNGILFLGKRKQLQDSQTKVDEKLSVGKPKRVLRPSNYRYFQRGQSEKPSEGDVLLRRPRKLKLAEHDKLLRKFRHRDALVSALNDKNPRNIVAVMEELVARKKLLKCVANLDNNELGLLLGFLHRYTTMPRYANFLMGLARKVLVMRAKNISESTELQKHVRNLKRMVMEEIKIQTSLLEIQGIISPLLRIAGR</sequence>
<keyword evidence="2" id="KW-0698">rRNA processing</keyword>
<keyword evidence="3 6" id="KW-0853">WD repeat</keyword>
<evidence type="ECO:0000256" key="5">
    <source>
        <dbReference type="ARBA" id="ARBA00023242"/>
    </source>
</evidence>
<proteinExistence type="predicted"/>
<comment type="caution">
    <text evidence="8">The sequence shown here is derived from an EMBL/GenBank/DDBJ whole genome shotgun (WGS) entry which is preliminary data.</text>
</comment>
<gene>
    <name evidence="8" type="ORF">H6P81_006265</name>
</gene>